<dbReference type="OrthoDB" id="241888at2157"/>
<protein>
    <recommendedName>
        <fullName evidence="3">DUF7312 domain-containing protein</fullName>
    </recommendedName>
</protein>
<sequence length="88" mass="9386">MSEADDEGGWKFELEDLPEEDGDGSARTDEGEGEDEDEDEDGEEGNVAGSMVLDQPLEPGSPSMENTAFVLLGALCTVLFFMAILGLI</sequence>
<gene>
    <name evidence="4" type="ORF">SAMN05216388_1002300</name>
</gene>
<dbReference type="RefSeq" id="WP_092657687.1">
    <property type="nucleotide sequence ID" value="NZ_FOCX01000002.1"/>
</dbReference>
<dbReference type="InterPro" id="IPR055736">
    <property type="entry name" value="DUF7312"/>
</dbReference>
<dbReference type="AlphaFoldDB" id="A0A1H8FJ54"/>
<keyword evidence="2" id="KW-0472">Membrane</keyword>
<dbReference type="Pfam" id="PF23994">
    <property type="entry name" value="DUF7312"/>
    <property type="match status" value="1"/>
</dbReference>
<feature type="domain" description="DUF7312" evidence="3">
    <location>
        <begin position="7"/>
        <end position="82"/>
    </location>
</feature>
<dbReference type="Proteomes" id="UP000198775">
    <property type="component" value="Unassembled WGS sequence"/>
</dbReference>
<proteinExistence type="predicted"/>
<organism evidence="4 5">
    <name type="scientific">Halorientalis persicus</name>
    <dbReference type="NCBI Taxonomy" id="1367881"/>
    <lineage>
        <taxon>Archaea</taxon>
        <taxon>Methanobacteriati</taxon>
        <taxon>Methanobacteriota</taxon>
        <taxon>Stenosarchaea group</taxon>
        <taxon>Halobacteria</taxon>
        <taxon>Halobacteriales</taxon>
        <taxon>Haloarculaceae</taxon>
        <taxon>Halorientalis</taxon>
    </lineage>
</organism>
<feature type="region of interest" description="Disordered" evidence="1">
    <location>
        <begin position="1"/>
        <end position="64"/>
    </location>
</feature>
<keyword evidence="2" id="KW-1133">Transmembrane helix</keyword>
<evidence type="ECO:0000313" key="4">
    <source>
        <dbReference type="EMBL" id="SEN31739.1"/>
    </source>
</evidence>
<dbReference type="EMBL" id="FOCX01000002">
    <property type="protein sequence ID" value="SEN31739.1"/>
    <property type="molecule type" value="Genomic_DNA"/>
</dbReference>
<evidence type="ECO:0000256" key="2">
    <source>
        <dbReference type="SAM" id="Phobius"/>
    </source>
</evidence>
<accession>A0A1H8FJ54</accession>
<keyword evidence="5" id="KW-1185">Reference proteome</keyword>
<keyword evidence="2" id="KW-0812">Transmembrane</keyword>
<evidence type="ECO:0000313" key="5">
    <source>
        <dbReference type="Proteomes" id="UP000198775"/>
    </source>
</evidence>
<name>A0A1H8FJ54_9EURY</name>
<reference evidence="5" key="1">
    <citation type="submission" date="2016-10" db="EMBL/GenBank/DDBJ databases">
        <authorList>
            <person name="Varghese N."/>
            <person name="Submissions S."/>
        </authorList>
    </citation>
    <scope>NUCLEOTIDE SEQUENCE [LARGE SCALE GENOMIC DNA]</scope>
    <source>
        <strain evidence="5">IBRC-M 10043</strain>
    </source>
</reference>
<evidence type="ECO:0000259" key="3">
    <source>
        <dbReference type="Pfam" id="PF23994"/>
    </source>
</evidence>
<feature type="transmembrane region" description="Helical" evidence="2">
    <location>
        <begin position="68"/>
        <end position="87"/>
    </location>
</feature>
<feature type="compositionally biased region" description="Acidic residues" evidence="1">
    <location>
        <begin position="31"/>
        <end position="44"/>
    </location>
</feature>
<evidence type="ECO:0000256" key="1">
    <source>
        <dbReference type="SAM" id="MobiDB-lite"/>
    </source>
</evidence>